<dbReference type="AlphaFoldDB" id="S0FUN4"/>
<organism evidence="1 2">
    <name type="scientific">Desulfotignum phosphitoxidans DSM 13687</name>
    <dbReference type="NCBI Taxonomy" id="1286635"/>
    <lineage>
        <taxon>Bacteria</taxon>
        <taxon>Pseudomonadati</taxon>
        <taxon>Thermodesulfobacteriota</taxon>
        <taxon>Desulfobacteria</taxon>
        <taxon>Desulfobacterales</taxon>
        <taxon>Desulfobacteraceae</taxon>
        <taxon>Desulfotignum</taxon>
    </lineage>
</organism>
<dbReference type="OrthoDB" id="5422869at2"/>
<keyword evidence="2" id="KW-1185">Reference proteome</keyword>
<dbReference type="Proteomes" id="UP000014216">
    <property type="component" value="Unassembled WGS sequence"/>
</dbReference>
<proteinExistence type="predicted"/>
<reference evidence="1 2" key="1">
    <citation type="journal article" date="2013" name="Genome Announc.">
        <title>Draft Genome Sequence of Desulfotignum phosphitoxidans DSM 13687 Strain FiPS-3.</title>
        <authorList>
            <person name="Poehlein A."/>
            <person name="Daniel R."/>
            <person name="Simeonova D.D."/>
        </authorList>
    </citation>
    <scope>NUCLEOTIDE SEQUENCE [LARGE SCALE GENOMIC DNA]</scope>
    <source>
        <strain evidence="1 2">DSM 13687</strain>
    </source>
</reference>
<evidence type="ECO:0000313" key="2">
    <source>
        <dbReference type="Proteomes" id="UP000014216"/>
    </source>
</evidence>
<evidence type="ECO:0000313" key="1">
    <source>
        <dbReference type="EMBL" id="EMS78798.1"/>
    </source>
</evidence>
<accession>S0FUN4</accession>
<gene>
    <name evidence="1" type="ORF">Dpo_7c02750</name>
</gene>
<dbReference type="EMBL" id="APJX01000007">
    <property type="protein sequence ID" value="EMS78798.1"/>
    <property type="molecule type" value="Genomic_DNA"/>
</dbReference>
<sequence>MPTTIKNIKGTELPPSLRNRFNVKEHQFLTVTIEVEDDNMWDKVIESARQTHKDVKMGKPIPTIQDVLKNL</sequence>
<protein>
    <submittedName>
        <fullName evidence="1">Uncharacterized protein</fullName>
    </submittedName>
</protein>
<name>S0FUN4_9BACT</name>
<dbReference type="RefSeq" id="WP_006967307.1">
    <property type="nucleotide sequence ID" value="NZ_APJX01000007.1"/>
</dbReference>
<comment type="caution">
    <text evidence="1">The sequence shown here is derived from an EMBL/GenBank/DDBJ whole genome shotgun (WGS) entry which is preliminary data.</text>
</comment>